<feature type="region of interest" description="Disordered" evidence="1">
    <location>
        <begin position="48"/>
        <end position="108"/>
    </location>
</feature>
<feature type="region of interest" description="Disordered" evidence="1">
    <location>
        <begin position="407"/>
        <end position="426"/>
    </location>
</feature>
<keyword evidence="3" id="KW-1185">Reference proteome</keyword>
<evidence type="ECO:0000256" key="1">
    <source>
        <dbReference type="SAM" id="MobiDB-lite"/>
    </source>
</evidence>
<sequence length="450" mass="49590">MDYQTLLREAADLSSFSWLLNPPVGDTAPQSDTFANVAFNLPTSPGSYTTLIPPRSHDSQSTYEGIFPETNSSANASSGTTLLDHPPQDFDRDHGDNSESSGSSLRIGPEVSYPIRIQEGNPASHARLSASVPMRGPYTPEDIPNPGETVLCDDLNFVTLHPDGLGRDHVCRVSFVYWVLQRSLAWHGCDSCPKARDPIAPSTPRDPVSSPFHRRSLSPPQADDINGLYLSPSLFDVALPLDDRQHRFNARLRELIARAAAADLHVPSHVLRIVARSDTQPAIPGSSSSNIVEVDTTEEQQTPANSTQPGDVTTLRFNAAPIGDLKKRHKIAKIKEILIDMLREIDFPLHNRYLPWSTLEGDLQKHGYGITNWPSGVPRENDKGIHTLRLKIVPGSFAVWINQQDQDMTPVHNGPGPKRRLDIAHNDGKGKRTKFKVTTAEYYASQSTDA</sequence>
<proteinExistence type="predicted"/>
<gene>
    <name evidence="2" type="ORF">PAXINDRAFT_20642</name>
</gene>
<dbReference type="HOGENOM" id="CLU_608453_0_0_1"/>
<reference evidence="3" key="2">
    <citation type="submission" date="2015-01" db="EMBL/GenBank/DDBJ databases">
        <title>Evolutionary Origins and Diversification of the Mycorrhizal Mutualists.</title>
        <authorList>
            <consortium name="DOE Joint Genome Institute"/>
            <consortium name="Mycorrhizal Genomics Consortium"/>
            <person name="Kohler A."/>
            <person name="Kuo A."/>
            <person name="Nagy L.G."/>
            <person name="Floudas D."/>
            <person name="Copeland A."/>
            <person name="Barry K.W."/>
            <person name="Cichocki N."/>
            <person name="Veneault-Fourrey C."/>
            <person name="LaButti K."/>
            <person name="Lindquist E.A."/>
            <person name="Lipzen A."/>
            <person name="Lundell T."/>
            <person name="Morin E."/>
            <person name="Murat C."/>
            <person name="Riley R."/>
            <person name="Ohm R."/>
            <person name="Sun H."/>
            <person name="Tunlid A."/>
            <person name="Henrissat B."/>
            <person name="Grigoriev I.V."/>
            <person name="Hibbett D.S."/>
            <person name="Martin F."/>
        </authorList>
    </citation>
    <scope>NUCLEOTIDE SEQUENCE [LARGE SCALE GENOMIC DNA]</scope>
    <source>
        <strain evidence="3">ATCC 200175</strain>
    </source>
</reference>
<feature type="compositionally biased region" description="Basic and acidic residues" evidence="1">
    <location>
        <begin position="86"/>
        <end position="97"/>
    </location>
</feature>
<reference evidence="2 3" key="1">
    <citation type="submission" date="2014-06" db="EMBL/GenBank/DDBJ databases">
        <authorList>
            <consortium name="DOE Joint Genome Institute"/>
            <person name="Kuo A."/>
            <person name="Kohler A."/>
            <person name="Nagy L.G."/>
            <person name="Floudas D."/>
            <person name="Copeland A."/>
            <person name="Barry K.W."/>
            <person name="Cichocki N."/>
            <person name="Veneault-Fourrey C."/>
            <person name="LaButti K."/>
            <person name="Lindquist E.A."/>
            <person name="Lipzen A."/>
            <person name="Lundell T."/>
            <person name="Morin E."/>
            <person name="Murat C."/>
            <person name="Sun H."/>
            <person name="Tunlid A."/>
            <person name="Henrissat B."/>
            <person name="Grigoriev I.V."/>
            <person name="Hibbett D.S."/>
            <person name="Martin F."/>
            <person name="Nordberg H.P."/>
            <person name="Cantor M.N."/>
            <person name="Hua S.X."/>
        </authorList>
    </citation>
    <scope>NUCLEOTIDE SEQUENCE [LARGE SCALE GENOMIC DNA]</scope>
    <source>
        <strain evidence="2 3">ATCC 200175</strain>
    </source>
</reference>
<dbReference type="Proteomes" id="UP000053647">
    <property type="component" value="Unassembled WGS sequence"/>
</dbReference>
<dbReference type="OrthoDB" id="2688041at2759"/>
<accession>A0A0C9TDA2</accession>
<organism evidence="2 3">
    <name type="scientific">Paxillus involutus ATCC 200175</name>
    <dbReference type="NCBI Taxonomy" id="664439"/>
    <lineage>
        <taxon>Eukaryota</taxon>
        <taxon>Fungi</taxon>
        <taxon>Dikarya</taxon>
        <taxon>Basidiomycota</taxon>
        <taxon>Agaricomycotina</taxon>
        <taxon>Agaricomycetes</taxon>
        <taxon>Agaricomycetidae</taxon>
        <taxon>Boletales</taxon>
        <taxon>Paxilineae</taxon>
        <taxon>Paxillaceae</taxon>
        <taxon>Paxillus</taxon>
    </lineage>
</organism>
<evidence type="ECO:0000313" key="2">
    <source>
        <dbReference type="EMBL" id="KIJ06152.1"/>
    </source>
</evidence>
<evidence type="ECO:0000313" key="3">
    <source>
        <dbReference type="Proteomes" id="UP000053647"/>
    </source>
</evidence>
<name>A0A0C9TDA2_PAXIN</name>
<dbReference type="EMBL" id="KN820483">
    <property type="protein sequence ID" value="KIJ06152.1"/>
    <property type="molecule type" value="Genomic_DNA"/>
</dbReference>
<protein>
    <submittedName>
        <fullName evidence="2">Uncharacterized protein</fullName>
    </submittedName>
</protein>
<dbReference type="AlphaFoldDB" id="A0A0C9TDA2"/>